<sequence>MTKLRYHSTTCLAVEDLNILTSYKQQNNTYDYIQNNLSCVNEPQSLEN</sequence>
<reference evidence="1" key="2">
    <citation type="submission" date="2025-08" db="UniProtKB">
        <authorList>
            <consortium name="RefSeq"/>
        </authorList>
    </citation>
    <scope>IDENTIFICATION</scope>
</reference>
<dbReference type="KEGG" id="ang:An02g08960"/>
<dbReference type="VEuPathDB" id="FungiDB:An02g08960"/>
<dbReference type="RefSeq" id="XP_059603438.1">
    <property type="nucleotide sequence ID" value="XM_059746478.1"/>
</dbReference>
<accession>A0AAJ8E106</accession>
<proteinExistence type="predicted"/>
<reference evidence="1" key="1">
    <citation type="submission" date="2025-02" db="EMBL/GenBank/DDBJ databases">
        <authorList>
            <consortium name="NCBI Genome Project"/>
        </authorList>
    </citation>
    <scope>NUCLEOTIDE SEQUENCE</scope>
</reference>
<gene>
    <name evidence="1" type="ORF">An02g08960</name>
</gene>
<organism evidence="1">
    <name type="scientific">Aspergillus niger</name>
    <dbReference type="NCBI Taxonomy" id="5061"/>
    <lineage>
        <taxon>Eukaryota</taxon>
        <taxon>Fungi</taxon>
        <taxon>Dikarya</taxon>
        <taxon>Ascomycota</taxon>
        <taxon>Pezizomycotina</taxon>
        <taxon>Eurotiomycetes</taxon>
        <taxon>Eurotiomycetidae</taxon>
        <taxon>Eurotiales</taxon>
        <taxon>Aspergillaceae</taxon>
        <taxon>Aspergillus</taxon>
        <taxon>Aspergillus subgen. Circumdati</taxon>
    </lineage>
</organism>
<dbReference type="AlphaFoldDB" id="A0AAJ8E106"/>
<name>A0AAJ8E106_ASPNG</name>
<protein>
    <submittedName>
        <fullName evidence="1">Uncharacterized protein</fullName>
    </submittedName>
</protein>
<evidence type="ECO:0000313" key="1">
    <source>
        <dbReference type="RefSeq" id="XP_059603438.1"/>
    </source>
</evidence>
<dbReference type="GeneID" id="84590401"/>